<accession>A0ABR0DB54</accession>
<dbReference type="EMBL" id="JAYDYQ010002533">
    <property type="protein sequence ID" value="KAK4486480.1"/>
    <property type="molecule type" value="Genomic_DNA"/>
</dbReference>
<sequence length="143" mass="14866">MAATIPQYVLFIIIIFTVAKATATPTLTLTVVNNCPFTVWPAIQPNAGHPVPRTRRLPPPHLHPPLLPRPIHPLVGSNLGPAPAAHPIQTATSPAPPATVVTASSVPASAAHRLPLSHSSRSTTAMLISPAMGLVLSMALTCP</sequence>
<evidence type="ECO:0000313" key="3">
    <source>
        <dbReference type="Proteomes" id="UP001291926"/>
    </source>
</evidence>
<keyword evidence="1" id="KW-0732">Signal</keyword>
<protein>
    <submittedName>
        <fullName evidence="2">Uncharacterized protein</fullName>
    </submittedName>
</protein>
<keyword evidence="3" id="KW-1185">Reference proteome</keyword>
<name>A0ABR0DB54_9LAMI</name>
<dbReference type="InterPro" id="IPR037176">
    <property type="entry name" value="Osmotin/thaumatin-like_sf"/>
</dbReference>
<proteinExistence type="predicted"/>
<gene>
    <name evidence="2" type="ORF">RD792_009160</name>
</gene>
<dbReference type="SUPFAM" id="SSF49870">
    <property type="entry name" value="Osmotin, thaumatin-like protein"/>
    <property type="match status" value="1"/>
</dbReference>
<feature type="chain" id="PRO_5046419414" evidence="1">
    <location>
        <begin position="24"/>
        <end position="143"/>
    </location>
</feature>
<evidence type="ECO:0000313" key="2">
    <source>
        <dbReference type="EMBL" id="KAK4486480.1"/>
    </source>
</evidence>
<organism evidence="2 3">
    <name type="scientific">Penstemon davidsonii</name>
    <dbReference type="NCBI Taxonomy" id="160366"/>
    <lineage>
        <taxon>Eukaryota</taxon>
        <taxon>Viridiplantae</taxon>
        <taxon>Streptophyta</taxon>
        <taxon>Embryophyta</taxon>
        <taxon>Tracheophyta</taxon>
        <taxon>Spermatophyta</taxon>
        <taxon>Magnoliopsida</taxon>
        <taxon>eudicotyledons</taxon>
        <taxon>Gunneridae</taxon>
        <taxon>Pentapetalae</taxon>
        <taxon>asterids</taxon>
        <taxon>lamiids</taxon>
        <taxon>Lamiales</taxon>
        <taxon>Plantaginaceae</taxon>
        <taxon>Cheloneae</taxon>
        <taxon>Penstemon</taxon>
    </lineage>
</organism>
<dbReference type="Gene3D" id="2.60.110.10">
    <property type="entry name" value="Thaumatin"/>
    <property type="match status" value="1"/>
</dbReference>
<reference evidence="2 3" key="1">
    <citation type="journal article" date="2023" name="bioRxiv">
        <title>Genome report: Whole genome sequence and annotation of Penstemon davidsonii.</title>
        <authorList>
            <person name="Ostevik K.L."/>
            <person name="Alabady M."/>
            <person name="Zhang M."/>
            <person name="Rausher M.D."/>
        </authorList>
    </citation>
    <scope>NUCLEOTIDE SEQUENCE [LARGE SCALE GENOMIC DNA]</scope>
    <source>
        <strain evidence="2">DNT005</strain>
        <tissue evidence="2">Whole leaf</tissue>
    </source>
</reference>
<dbReference type="Proteomes" id="UP001291926">
    <property type="component" value="Unassembled WGS sequence"/>
</dbReference>
<evidence type="ECO:0000256" key="1">
    <source>
        <dbReference type="SAM" id="SignalP"/>
    </source>
</evidence>
<comment type="caution">
    <text evidence="2">The sequence shown here is derived from an EMBL/GenBank/DDBJ whole genome shotgun (WGS) entry which is preliminary data.</text>
</comment>
<feature type="signal peptide" evidence="1">
    <location>
        <begin position="1"/>
        <end position="23"/>
    </location>
</feature>